<comment type="caution">
    <text evidence="2">The sequence shown here is derived from an EMBL/GenBank/DDBJ whole genome shotgun (WGS) entry which is preliminary data.</text>
</comment>
<evidence type="ECO:0000313" key="3">
    <source>
        <dbReference type="Proteomes" id="UP001204798"/>
    </source>
</evidence>
<feature type="transmembrane region" description="Helical" evidence="1">
    <location>
        <begin position="21"/>
        <end position="39"/>
    </location>
</feature>
<protein>
    <submittedName>
        <fullName evidence="2">Uncharacterized protein</fullName>
    </submittedName>
</protein>
<feature type="transmembrane region" description="Helical" evidence="1">
    <location>
        <begin position="59"/>
        <end position="77"/>
    </location>
</feature>
<dbReference type="RefSeq" id="WP_259094812.1">
    <property type="nucleotide sequence ID" value="NZ_CP130454.1"/>
</dbReference>
<sequence length="85" mass="9143">MSEEVTISSLSLPNSLSEKGELITIGALWALSFMTGGMLSNGMIMGQEGSLDTLTNKEGGFLTMGIEQLIIGLLIGMRAREDMFR</sequence>
<gene>
    <name evidence="2" type="ORF">M2350_001173</name>
</gene>
<keyword evidence="1" id="KW-0812">Transmembrane</keyword>
<keyword evidence="1" id="KW-1133">Transmembrane helix</keyword>
<dbReference type="Proteomes" id="UP001204798">
    <property type="component" value="Unassembled WGS sequence"/>
</dbReference>
<keyword evidence="1" id="KW-0472">Membrane</keyword>
<proteinExistence type="predicted"/>
<dbReference type="EMBL" id="JANUCP010000002">
    <property type="protein sequence ID" value="MCS3918773.1"/>
    <property type="molecule type" value="Genomic_DNA"/>
</dbReference>
<accession>A0ABT2ELF3</accession>
<keyword evidence="3" id="KW-1185">Reference proteome</keyword>
<evidence type="ECO:0000256" key="1">
    <source>
        <dbReference type="SAM" id="Phobius"/>
    </source>
</evidence>
<reference evidence="2 3" key="1">
    <citation type="submission" date="2022-08" db="EMBL/GenBank/DDBJ databases">
        <title>Bacterial and archaeal communities from various locations to study Microbial Dark Matter (Phase II).</title>
        <authorList>
            <person name="Stepanauskas R."/>
        </authorList>
    </citation>
    <scope>NUCLEOTIDE SEQUENCE [LARGE SCALE GENOMIC DNA]</scope>
    <source>
        <strain evidence="2 3">PD1</strain>
    </source>
</reference>
<name>A0ABT2ELF3_9BACT</name>
<organism evidence="2 3">
    <name type="scientific">Candidatus Fervidibacter sacchari</name>
    <dbReference type="NCBI Taxonomy" id="1448929"/>
    <lineage>
        <taxon>Bacteria</taxon>
        <taxon>Candidatus Fervidibacterota</taxon>
        <taxon>Candidatus Fervidibacter</taxon>
    </lineage>
</organism>
<evidence type="ECO:0000313" key="2">
    <source>
        <dbReference type="EMBL" id="MCS3918773.1"/>
    </source>
</evidence>